<accession>A0A165QI54</accession>
<gene>
    <name evidence="2" type="ORF">DAEQUDRAFT_254530</name>
</gene>
<name>A0A165QI54_9APHY</name>
<organism evidence="2 3">
    <name type="scientific">Daedalea quercina L-15889</name>
    <dbReference type="NCBI Taxonomy" id="1314783"/>
    <lineage>
        <taxon>Eukaryota</taxon>
        <taxon>Fungi</taxon>
        <taxon>Dikarya</taxon>
        <taxon>Basidiomycota</taxon>
        <taxon>Agaricomycotina</taxon>
        <taxon>Agaricomycetes</taxon>
        <taxon>Polyporales</taxon>
        <taxon>Fomitopsis</taxon>
    </lineage>
</organism>
<evidence type="ECO:0000256" key="1">
    <source>
        <dbReference type="SAM" id="Phobius"/>
    </source>
</evidence>
<protein>
    <submittedName>
        <fullName evidence="2">Uncharacterized protein</fullName>
    </submittedName>
</protein>
<evidence type="ECO:0000313" key="3">
    <source>
        <dbReference type="Proteomes" id="UP000076727"/>
    </source>
</evidence>
<keyword evidence="1" id="KW-0472">Membrane</keyword>
<reference evidence="2 3" key="1">
    <citation type="journal article" date="2016" name="Mol. Biol. Evol.">
        <title>Comparative Genomics of Early-Diverging Mushroom-Forming Fungi Provides Insights into the Origins of Lignocellulose Decay Capabilities.</title>
        <authorList>
            <person name="Nagy L.G."/>
            <person name="Riley R."/>
            <person name="Tritt A."/>
            <person name="Adam C."/>
            <person name="Daum C."/>
            <person name="Floudas D."/>
            <person name="Sun H."/>
            <person name="Yadav J.S."/>
            <person name="Pangilinan J."/>
            <person name="Larsson K.H."/>
            <person name="Matsuura K."/>
            <person name="Barry K."/>
            <person name="Labutti K."/>
            <person name="Kuo R."/>
            <person name="Ohm R.A."/>
            <person name="Bhattacharya S.S."/>
            <person name="Shirouzu T."/>
            <person name="Yoshinaga Y."/>
            <person name="Martin F.M."/>
            <person name="Grigoriev I.V."/>
            <person name="Hibbett D.S."/>
        </authorList>
    </citation>
    <scope>NUCLEOTIDE SEQUENCE [LARGE SCALE GENOMIC DNA]</scope>
    <source>
        <strain evidence="2 3">L-15889</strain>
    </source>
</reference>
<dbReference type="Proteomes" id="UP000076727">
    <property type="component" value="Unassembled WGS sequence"/>
</dbReference>
<sequence>MSQFTVSEGELVALFTASIVYGIHAVAFAARMRIWLRRSRRTEPEAVRWPWVFIAISLLALGTLHVSLICLHNIEAFLSYHGPNGPEGDFKRLWNWINGLRVRICSDIIYAD</sequence>
<dbReference type="STRING" id="1314783.A0A165QI54"/>
<keyword evidence="1" id="KW-0812">Transmembrane</keyword>
<feature type="transmembrane region" description="Helical" evidence="1">
    <location>
        <begin position="12"/>
        <end position="30"/>
    </location>
</feature>
<dbReference type="EMBL" id="KV429057">
    <property type="protein sequence ID" value="KZT69498.1"/>
    <property type="molecule type" value="Genomic_DNA"/>
</dbReference>
<proteinExistence type="predicted"/>
<keyword evidence="3" id="KW-1185">Reference proteome</keyword>
<feature type="transmembrane region" description="Helical" evidence="1">
    <location>
        <begin position="51"/>
        <end position="74"/>
    </location>
</feature>
<evidence type="ECO:0000313" key="2">
    <source>
        <dbReference type="EMBL" id="KZT69498.1"/>
    </source>
</evidence>
<keyword evidence="1" id="KW-1133">Transmembrane helix</keyword>
<dbReference type="AlphaFoldDB" id="A0A165QI54"/>